<evidence type="ECO:0000313" key="3">
    <source>
        <dbReference type="Proteomes" id="UP000324022"/>
    </source>
</evidence>
<proteinExistence type="predicted"/>
<dbReference type="AlphaFoldDB" id="A0A5C3EF60"/>
<accession>A0A5C3EF60</accession>
<sequence>MQNRSSQLFALSVLLALSLLLLFVGSVDAHEDPKEADKRGKPTLFWFREQYKELYMFKETYPKPRRPKLVTEYPPIITTIVDKLARFGTREWNPNDDAIDLIRRFETATKATLVDTMHPDLIASQPKAVRKQHFRAMQKFVDWLHEHFDEIANLEGKDTTEKLLNRYKDVRNLAVLGAMVPHG</sequence>
<keyword evidence="3" id="KW-1185">Reference proteome</keyword>
<keyword evidence="1" id="KW-0732">Signal</keyword>
<dbReference type="EMBL" id="OOIN01000021">
    <property type="protein sequence ID" value="SPO28256.1"/>
    <property type="molecule type" value="Genomic_DNA"/>
</dbReference>
<name>A0A5C3EF60_9BASI</name>
<dbReference type="Proteomes" id="UP000324022">
    <property type="component" value="Unassembled WGS sequence"/>
</dbReference>
<feature type="signal peptide" evidence="1">
    <location>
        <begin position="1"/>
        <end position="29"/>
    </location>
</feature>
<protein>
    <submittedName>
        <fullName evidence="2">Uncharacterized protein</fullName>
    </submittedName>
</protein>
<reference evidence="2 3" key="1">
    <citation type="submission" date="2018-03" db="EMBL/GenBank/DDBJ databases">
        <authorList>
            <person name="Guldener U."/>
        </authorList>
    </citation>
    <scope>NUCLEOTIDE SEQUENCE [LARGE SCALE GENOMIC DNA]</scope>
    <source>
        <strain evidence="2 3">NBRC100155</strain>
    </source>
</reference>
<feature type="chain" id="PRO_5022793521" evidence="1">
    <location>
        <begin position="30"/>
        <end position="183"/>
    </location>
</feature>
<evidence type="ECO:0000313" key="2">
    <source>
        <dbReference type="EMBL" id="SPO28256.1"/>
    </source>
</evidence>
<gene>
    <name evidence="2" type="ORF">UTRI_04653_B</name>
</gene>
<evidence type="ECO:0000256" key="1">
    <source>
        <dbReference type="SAM" id="SignalP"/>
    </source>
</evidence>
<organism evidence="2 3">
    <name type="scientific">Ustilago trichophora</name>
    <dbReference type="NCBI Taxonomy" id="86804"/>
    <lineage>
        <taxon>Eukaryota</taxon>
        <taxon>Fungi</taxon>
        <taxon>Dikarya</taxon>
        <taxon>Basidiomycota</taxon>
        <taxon>Ustilaginomycotina</taxon>
        <taxon>Ustilaginomycetes</taxon>
        <taxon>Ustilaginales</taxon>
        <taxon>Ustilaginaceae</taxon>
        <taxon>Ustilago</taxon>
    </lineage>
</organism>